<evidence type="ECO:0000313" key="7">
    <source>
        <dbReference type="Proteomes" id="UP000232149"/>
    </source>
</evidence>
<evidence type="ECO:0000256" key="2">
    <source>
        <dbReference type="ARBA" id="ARBA00023125"/>
    </source>
</evidence>
<evidence type="ECO:0000256" key="3">
    <source>
        <dbReference type="ARBA" id="ARBA00023163"/>
    </source>
</evidence>
<dbReference type="SUPFAM" id="SSF46785">
    <property type="entry name" value="Winged helix' DNA-binding domain"/>
    <property type="match status" value="1"/>
</dbReference>
<evidence type="ECO:0000259" key="4">
    <source>
        <dbReference type="PROSITE" id="PS50987"/>
    </source>
</evidence>
<keyword evidence="1" id="KW-0805">Transcription regulation</keyword>
<protein>
    <submittedName>
        <fullName evidence="5">Transcriptional regulator</fullName>
    </submittedName>
</protein>
<dbReference type="PANTHER" id="PTHR33154:SF15">
    <property type="entry name" value="REGULATORY PROTEIN ARSR"/>
    <property type="match status" value="1"/>
</dbReference>
<evidence type="ECO:0000256" key="1">
    <source>
        <dbReference type="ARBA" id="ARBA00023015"/>
    </source>
</evidence>
<dbReference type="Proteomes" id="UP000232149">
    <property type="component" value="Unassembled WGS sequence"/>
</dbReference>
<sequence length="115" mass="13142">MAIKNRSKFARDKRRLADFSKSLAHPARLAILQTIAEKKECICGEIVEVLPLAQATVSQHLKELKEIGLIKGEIEGNKSCYCIDWTRLKQFQEELNSFFQNLNQLKKSQSENCCS</sequence>
<dbReference type="InterPro" id="IPR011991">
    <property type="entry name" value="ArsR-like_HTH"/>
</dbReference>
<keyword evidence="2" id="KW-0238">DNA-binding</keyword>
<dbReference type="GO" id="GO:0003700">
    <property type="term" value="F:DNA-binding transcription factor activity"/>
    <property type="evidence" value="ECO:0007669"/>
    <property type="project" value="InterPro"/>
</dbReference>
<organism evidence="5 8">
    <name type="scientific">Leptospira adleri</name>
    <dbReference type="NCBI Taxonomy" id="2023186"/>
    <lineage>
        <taxon>Bacteria</taxon>
        <taxon>Pseudomonadati</taxon>
        <taxon>Spirochaetota</taxon>
        <taxon>Spirochaetia</taxon>
        <taxon>Leptospirales</taxon>
        <taxon>Leptospiraceae</taxon>
        <taxon>Leptospira</taxon>
    </lineage>
</organism>
<dbReference type="Proteomes" id="UP000232188">
    <property type="component" value="Unassembled WGS sequence"/>
</dbReference>
<dbReference type="Pfam" id="PF12840">
    <property type="entry name" value="HTH_20"/>
    <property type="match status" value="1"/>
</dbReference>
<keyword evidence="7" id="KW-1185">Reference proteome</keyword>
<evidence type="ECO:0000313" key="8">
    <source>
        <dbReference type="Proteomes" id="UP000232188"/>
    </source>
</evidence>
<comment type="caution">
    <text evidence="5">The sequence shown here is derived from an EMBL/GenBank/DDBJ whole genome shotgun (WGS) entry which is preliminary data.</text>
</comment>
<dbReference type="EMBL" id="NPDV01000009">
    <property type="protein sequence ID" value="PJZ53103.1"/>
    <property type="molecule type" value="Genomic_DNA"/>
</dbReference>
<dbReference type="CDD" id="cd00090">
    <property type="entry name" value="HTH_ARSR"/>
    <property type="match status" value="1"/>
</dbReference>
<proteinExistence type="predicted"/>
<evidence type="ECO:0000313" key="6">
    <source>
        <dbReference type="EMBL" id="PJZ62107.1"/>
    </source>
</evidence>
<dbReference type="InterPro" id="IPR036390">
    <property type="entry name" value="WH_DNA-bd_sf"/>
</dbReference>
<dbReference type="PRINTS" id="PR00778">
    <property type="entry name" value="HTHARSR"/>
</dbReference>
<dbReference type="AlphaFoldDB" id="A0A2M9YNI8"/>
<evidence type="ECO:0000313" key="5">
    <source>
        <dbReference type="EMBL" id="PJZ53103.1"/>
    </source>
</evidence>
<dbReference type="InterPro" id="IPR036388">
    <property type="entry name" value="WH-like_DNA-bd_sf"/>
</dbReference>
<dbReference type="Gene3D" id="1.10.10.10">
    <property type="entry name" value="Winged helix-like DNA-binding domain superfamily/Winged helix DNA-binding domain"/>
    <property type="match status" value="1"/>
</dbReference>
<dbReference type="SMART" id="SM00418">
    <property type="entry name" value="HTH_ARSR"/>
    <property type="match status" value="1"/>
</dbReference>
<dbReference type="PROSITE" id="PS50987">
    <property type="entry name" value="HTH_ARSR_2"/>
    <property type="match status" value="1"/>
</dbReference>
<dbReference type="InterPro" id="IPR051081">
    <property type="entry name" value="HTH_MetalResp_TranReg"/>
</dbReference>
<dbReference type="NCBIfam" id="NF033788">
    <property type="entry name" value="HTH_metalloreg"/>
    <property type="match status" value="1"/>
</dbReference>
<reference evidence="7 8" key="1">
    <citation type="submission" date="2017-07" db="EMBL/GenBank/DDBJ databases">
        <title>Leptospira spp. isolated from tropical soils.</title>
        <authorList>
            <person name="Thibeaux R."/>
            <person name="Iraola G."/>
            <person name="Ferres I."/>
            <person name="Bierque E."/>
            <person name="Girault D."/>
            <person name="Soupe-Gilbert M.-E."/>
            <person name="Picardeau M."/>
            <person name="Goarant C."/>
        </authorList>
    </citation>
    <scope>NUCLEOTIDE SEQUENCE [LARGE SCALE GENOMIC DNA]</scope>
    <source>
        <strain evidence="5 8">FH2-B-C1</strain>
        <strain evidence="6 7">FH2-B-D1</strain>
    </source>
</reference>
<dbReference type="EMBL" id="NPDU01000021">
    <property type="protein sequence ID" value="PJZ62107.1"/>
    <property type="molecule type" value="Genomic_DNA"/>
</dbReference>
<dbReference type="InterPro" id="IPR001845">
    <property type="entry name" value="HTH_ArsR_DNA-bd_dom"/>
</dbReference>
<dbReference type="PANTHER" id="PTHR33154">
    <property type="entry name" value="TRANSCRIPTIONAL REGULATOR, ARSR FAMILY"/>
    <property type="match status" value="1"/>
</dbReference>
<name>A0A2M9YNI8_9LEPT</name>
<keyword evidence="3" id="KW-0804">Transcription</keyword>
<gene>
    <name evidence="6" type="ORF">CH376_09995</name>
    <name evidence="5" type="ORF">CH380_11855</name>
</gene>
<accession>A0A2M9YNI8</accession>
<feature type="domain" description="HTH arsR-type" evidence="4">
    <location>
        <begin position="8"/>
        <end position="103"/>
    </location>
</feature>
<dbReference type="GO" id="GO:0003677">
    <property type="term" value="F:DNA binding"/>
    <property type="evidence" value="ECO:0007669"/>
    <property type="project" value="UniProtKB-KW"/>
</dbReference>
<dbReference type="RefSeq" id="WP_100785953.1">
    <property type="nucleotide sequence ID" value="NZ_NPDU01000021.1"/>
</dbReference>